<gene>
    <name evidence="4" type="ORF">ACFFNY_17670</name>
</gene>
<evidence type="ECO:0000256" key="1">
    <source>
        <dbReference type="ARBA" id="ARBA00022801"/>
    </source>
</evidence>
<keyword evidence="5" id="KW-1185">Reference proteome</keyword>
<dbReference type="RefSeq" id="WP_344901521.1">
    <property type="nucleotide sequence ID" value="NZ_BAAAYO010000001.1"/>
</dbReference>
<dbReference type="GO" id="GO:0004565">
    <property type="term" value="F:beta-galactosidase activity"/>
    <property type="evidence" value="ECO:0007669"/>
    <property type="project" value="UniProtKB-EC"/>
</dbReference>
<reference evidence="4 5" key="1">
    <citation type="submission" date="2024-09" db="EMBL/GenBank/DDBJ databases">
        <authorList>
            <person name="Sun Q."/>
            <person name="Mori K."/>
        </authorList>
    </citation>
    <scope>NUCLEOTIDE SEQUENCE [LARGE SCALE GENOMIC DNA]</scope>
    <source>
        <strain evidence="4 5">JCM 12520</strain>
    </source>
</reference>
<proteinExistence type="predicted"/>
<evidence type="ECO:0000313" key="4">
    <source>
        <dbReference type="EMBL" id="MFB9753397.1"/>
    </source>
</evidence>
<name>A0ABV5VYX5_9BACL</name>
<dbReference type="InterPro" id="IPR013529">
    <property type="entry name" value="Glyco_hydro_42_N"/>
</dbReference>
<keyword evidence="2 4" id="KW-0326">Glycosidase</keyword>
<dbReference type="InterPro" id="IPR017853">
    <property type="entry name" value="GH"/>
</dbReference>
<keyword evidence="1 4" id="KW-0378">Hydrolase</keyword>
<evidence type="ECO:0000313" key="5">
    <source>
        <dbReference type="Proteomes" id="UP001589619"/>
    </source>
</evidence>
<evidence type="ECO:0000256" key="2">
    <source>
        <dbReference type="ARBA" id="ARBA00023295"/>
    </source>
</evidence>
<dbReference type="Pfam" id="PF02449">
    <property type="entry name" value="Glyco_hydro_42"/>
    <property type="match status" value="1"/>
</dbReference>
<dbReference type="SUPFAM" id="SSF51445">
    <property type="entry name" value="(Trans)glycosidases"/>
    <property type="match status" value="1"/>
</dbReference>
<dbReference type="EMBL" id="JBHMAG010000012">
    <property type="protein sequence ID" value="MFB9753397.1"/>
    <property type="molecule type" value="Genomic_DNA"/>
</dbReference>
<protein>
    <submittedName>
        <fullName evidence="4">Beta-galactosidase</fullName>
        <ecNumber evidence="4">3.2.1.23</ecNumber>
    </submittedName>
</protein>
<dbReference type="EC" id="3.2.1.23" evidence="4"/>
<comment type="caution">
    <text evidence="4">The sequence shown here is derived from an EMBL/GenBank/DDBJ whole genome shotgun (WGS) entry which is preliminary data.</text>
</comment>
<evidence type="ECO:0000259" key="3">
    <source>
        <dbReference type="Pfam" id="PF02449"/>
    </source>
</evidence>
<accession>A0ABV5VYX5</accession>
<feature type="domain" description="Glycoside hydrolase family 42 N-terminal" evidence="3">
    <location>
        <begin position="169"/>
        <end position="287"/>
    </location>
</feature>
<dbReference type="Proteomes" id="UP001589619">
    <property type="component" value="Unassembled WGS sequence"/>
</dbReference>
<sequence length="401" mass="44327">MIDPANKLLREQGSGIPIGLWVPPPNRELTEDRYKEVKEAGFTFVLGLSEYDGTTAFIRKALDAAHANGLLYLVRDPRLTELADDELSLVEPYVAEFAGHPAYAGHLFIDEPDMSLFPKLRALKAAYGKAAPHGLAYVNLFPTYASDRQRGGDHEQYVSGFLEQFEPAVLSYDHYPFLTPKPGRTHTITQDYYTNLRIVSEAARARNIPFWLFIQTLAFNRSNRDPLEAEIRWQVYTSLAYGAKGIQYFTYWTPDDGGETFGDAMIDRAGGKTRHYGEVQRINRDISLIGGVLAQLEPFGVLAHGSISPPLEGALKSFAPIGRIEGDAAVIGCFRDREGQPYALVVNESFTQPGSVRIGLDDSAQAAAVWEDGQKTALRLDQGEFALHLDPGEGKLIAFGV</sequence>
<dbReference type="Gene3D" id="3.20.20.80">
    <property type="entry name" value="Glycosidases"/>
    <property type="match status" value="1"/>
</dbReference>
<organism evidence="4 5">
    <name type="scientific">Paenibacillus hodogayensis</name>
    <dbReference type="NCBI Taxonomy" id="279208"/>
    <lineage>
        <taxon>Bacteria</taxon>
        <taxon>Bacillati</taxon>
        <taxon>Bacillota</taxon>
        <taxon>Bacilli</taxon>
        <taxon>Bacillales</taxon>
        <taxon>Paenibacillaceae</taxon>
        <taxon>Paenibacillus</taxon>
    </lineage>
</organism>